<name>A0A7J6S6R1_PEROL</name>
<keyword evidence="1" id="KW-0479">Metal-binding</keyword>
<keyword evidence="3" id="KW-0472">Membrane</keyword>
<comment type="caution">
    <text evidence="5">The sequence shown here is derived from an EMBL/GenBank/DDBJ whole genome shotgun (WGS) entry which is preliminary data.</text>
</comment>
<accession>A0A7J6S6R1</accession>
<dbReference type="OMA" id="YHISNSH"/>
<keyword evidence="3" id="KW-0812">Transmembrane</keyword>
<evidence type="ECO:0000313" key="5">
    <source>
        <dbReference type="EMBL" id="KAF4728644.1"/>
    </source>
</evidence>
<keyword evidence="6" id="KW-1185">Reference proteome</keyword>
<evidence type="ECO:0000256" key="3">
    <source>
        <dbReference type="SAM" id="Phobius"/>
    </source>
</evidence>
<dbReference type="AlphaFoldDB" id="A0A7J6S6R1"/>
<dbReference type="EMBL" id="JABANO010020362">
    <property type="protein sequence ID" value="KAF4728644.1"/>
    <property type="molecule type" value="Genomic_DNA"/>
</dbReference>
<feature type="region of interest" description="Disordered" evidence="2">
    <location>
        <begin position="315"/>
        <end position="353"/>
    </location>
</feature>
<dbReference type="PROSITE" id="PS50103">
    <property type="entry name" value="ZF_C3H1"/>
    <property type="match status" value="1"/>
</dbReference>
<evidence type="ECO:0000259" key="4">
    <source>
        <dbReference type="PROSITE" id="PS50103"/>
    </source>
</evidence>
<organism evidence="5 6">
    <name type="scientific">Perkinsus olseni</name>
    <name type="common">Perkinsus atlanticus</name>
    <dbReference type="NCBI Taxonomy" id="32597"/>
    <lineage>
        <taxon>Eukaryota</taxon>
        <taxon>Sar</taxon>
        <taxon>Alveolata</taxon>
        <taxon>Perkinsozoa</taxon>
        <taxon>Perkinsea</taxon>
        <taxon>Perkinsida</taxon>
        <taxon>Perkinsidae</taxon>
        <taxon>Perkinsus</taxon>
    </lineage>
</organism>
<reference evidence="5 6" key="1">
    <citation type="submission" date="2020-04" db="EMBL/GenBank/DDBJ databases">
        <title>Perkinsus olseni comparative genomics.</title>
        <authorList>
            <person name="Bogema D.R."/>
        </authorList>
    </citation>
    <scope>NUCLEOTIDE SEQUENCE [LARGE SCALE GENOMIC DNA]</scope>
    <source>
        <strain evidence="5 6">ATCC PRA-207</strain>
    </source>
</reference>
<dbReference type="GO" id="GO:0008270">
    <property type="term" value="F:zinc ion binding"/>
    <property type="evidence" value="ECO:0007669"/>
    <property type="project" value="UniProtKB-KW"/>
</dbReference>
<proteinExistence type="predicted"/>
<evidence type="ECO:0000256" key="1">
    <source>
        <dbReference type="PROSITE-ProRule" id="PRU00723"/>
    </source>
</evidence>
<dbReference type="InterPro" id="IPR000571">
    <property type="entry name" value="Znf_CCCH"/>
</dbReference>
<evidence type="ECO:0000313" key="6">
    <source>
        <dbReference type="Proteomes" id="UP000553632"/>
    </source>
</evidence>
<keyword evidence="1" id="KW-0863">Zinc-finger</keyword>
<dbReference type="Proteomes" id="UP000553632">
    <property type="component" value="Unassembled WGS sequence"/>
</dbReference>
<evidence type="ECO:0000256" key="2">
    <source>
        <dbReference type="SAM" id="MobiDB-lite"/>
    </source>
</evidence>
<feature type="domain" description="C3H1-type" evidence="4">
    <location>
        <begin position="364"/>
        <end position="390"/>
    </location>
</feature>
<protein>
    <recommendedName>
        <fullName evidence="4">C3H1-type domain-containing protein</fullName>
    </recommendedName>
</protein>
<feature type="compositionally biased region" description="Low complexity" evidence="2">
    <location>
        <begin position="78"/>
        <end position="97"/>
    </location>
</feature>
<feature type="non-terminal residue" evidence="5">
    <location>
        <position position="398"/>
    </location>
</feature>
<feature type="transmembrane region" description="Helical" evidence="3">
    <location>
        <begin position="5"/>
        <end position="24"/>
    </location>
</feature>
<sequence>MSMEVCYVVTLTAHIFLVFIVYMGDNMVENLLGLLGLSSADHLPFVRATELEVVLDSQTELPLATKAQYRALHDSACRTTTRRPPAPSLSSTPSTMSDAGSTLVTSRWGYRSPSAASETPLDVGKRAQSLTSVKSIPIPDATPYAGHVDKRSITWFLTCIQAESVQYQLSPQQTWLYLTSALAEGPRSSGRSHVRARLGEAWLTDYDLMIKEFATWCMTQYQRSDDHGRLEERLASFRQLNGEAPLACLERFEVLVAQATTCGLSLAPSQLERYYRSSLLLEYKRIANSIATDTITHVDLAHKLSNYVTYNGVPQPSRRFSRTQSSSRDDAPATSATSLPSAPSATSSPAKSSRLDDDRRALCLKTNTCMNYVQYGHCKRPTCRYKHEALPSVSDVVT</sequence>
<feature type="region of interest" description="Disordered" evidence="2">
    <location>
        <begin position="75"/>
        <end position="101"/>
    </location>
</feature>
<keyword evidence="3" id="KW-1133">Transmembrane helix</keyword>
<gene>
    <name evidence="5" type="ORF">FOZ63_018683</name>
</gene>
<keyword evidence="1" id="KW-0862">Zinc</keyword>
<feature type="compositionally biased region" description="Low complexity" evidence="2">
    <location>
        <begin position="322"/>
        <end position="352"/>
    </location>
</feature>
<feature type="zinc finger region" description="C3H1-type" evidence="1">
    <location>
        <begin position="364"/>
        <end position="390"/>
    </location>
</feature>